<dbReference type="InterPro" id="IPR009061">
    <property type="entry name" value="DNA-bd_dom_put_sf"/>
</dbReference>
<feature type="domain" description="Helix-turn-helix" evidence="1">
    <location>
        <begin position="55"/>
        <end position="103"/>
    </location>
</feature>
<proteinExistence type="predicted"/>
<keyword evidence="3" id="KW-1185">Reference proteome</keyword>
<evidence type="ECO:0000313" key="3">
    <source>
        <dbReference type="Proteomes" id="UP000035034"/>
    </source>
</evidence>
<dbReference type="InterPro" id="IPR010093">
    <property type="entry name" value="SinI_DNA-bd"/>
</dbReference>
<dbReference type="InterPro" id="IPR041657">
    <property type="entry name" value="HTH_17"/>
</dbReference>
<dbReference type="Proteomes" id="UP000035034">
    <property type="component" value="Unassembled WGS sequence"/>
</dbReference>
<name>H0R560_9ACTN</name>
<protein>
    <recommendedName>
        <fullName evidence="1">Helix-turn-helix domain-containing protein</fullName>
    </recommendedName>
</protein>
<accession>H0R560</accession>
<reference evidence="2 3" key="1">
    <citation type="submission" date="2011-12" db="EMBL/GenBank/DDBJ databases">
        <title>Whole genome shotgun sequence of Gordonia effusa NBRC 100432.</title>
        <authorList>
            <person name="Yoshida I."/>
            <person name="Takarada H."/>
            <person name="Hosoyama A."/>
            <person name="Tsuchikane K."/>
            <person name="Katsumata H."/>
            <person name="Yamazaki S."/>
            <person name="Fujita N."/>
        </authorList>
    </citation>
    <scope>NUCLEOTIDE SEQUENCE [LARGE SCALE GENOMIC DNA]</scope>
    <source>
        <strain evidence="2 3">NBRC 100432</strain>
    </source>
</reference>
<dbReference type="AlphaFoldDB" id="H0R560"/>
<dbReference type="NCBIfam" id="TIGR01764">
    <property type="entry name" value="excise"/>
    <property type="match status" value="1"/>
</dbReference>
<comment type="caution">
    <text evidence="2">The sequence shown here is derived from an EMBL/GenBank/DDBJ whole genome shotgun (WGS) entry which is preliminary data.</text>
</comment>
<evidence type="ECO:0000259" key="1">
    <source>
        <dbReference type="Pfam" id="PF12728"/>
    </source>
</evidence>
<dbReference type="SUPFAM" id="SSF46955">
    <property type="entry name" value="Putative DNA-binding domain"/>
    <property type="match status" value="1"/>
</dbReference>
<organism evidence="2 3">
    <name type="scientific">Gordonia effusa NBRC 100432</name>
    <dbReference type="NCBI Taxonomy" id="1077974"/>
    <lineage>
        <taxon>Bacteria</taxon>
        <taxon>Bacillati</taxon>
        <taxon>Actinomycetota</taxon>
        <taxon>Actinomycetes</taxon>
        <taxon>Mycobacteriales</taxon>
        <taxon>Gordoniaceae</taxon>
        <taxon>Gordonia</taxon>
    </lineage>
</organism>
<gene>
    <name evidence="2" type="ORF">GOEFS_106_01090</name>
</gene>
<sequence length="132" mass="14598">MATFTTSGVPAEQIDQLGVFAAKSAGPELRELLEGLIPCLRAGDGLQTVDPDKPFTPNEAAQRLGVSRTHLYKLLDKGEILFHNVGRDRRIALRDLVAFEQQRQNDRRELAERFAARDSTRRGAIDDIAAAL</sequence>
<dbReference type="EMBL" id="BAEH01000106">
    <property type="protein sequence ID" value="GAB20211.1"/>
    <property type="molecule type" value="Genomic_DNA"/>
</dbReference>
<dbReference type="Pfam" id="PF12728">
    <property type="entry name" value="HTH_17"/>
    <property type="match status" value="1"/>
</dbReference>
<evidence type="ECO:0000313" key="2">
    <source>
        <dbReference type="EMBL" id="GAB20211.1"/>
    </source>
</evidence>
<dbReference type="GO" id="GO:0003677">
    <property type="term" value="F:DNA binding"/>
    <property type="evidence" value="ECO:0007669"/>
    <property type="project" value="InterPro"/>
</dbReference>
<dbReference type="STRING" id="1077974.GOEFS_106_01090"/>
<dbReference type="eggNOG" id="ENOG5031IKG">
    <property type="taxonomic scope" value="Bacteria"/>
</dbReference>
<dbReference type="RefSeq" id="WP_007319546.1">
    <property type="nucleotide sequence ID" value="NZ_BAEH01000106.1"/>
</dbReference>